<evidence type="ECO:0000313" key="1">
    <source>
        <dbReference type="EMBL" id="TNN46948.1"/>
    </source>
</evidence>
<keyword evidence="2" id="KW-1185">Reference proteome</keyword>
<gene>
    <name evidence="1" type="ORF">EYF80_042864</name>
</gene>
<comment type="caution">
    <text evidence="1">The sequence shown here is derived from an EMBL/GenBank/DDBJ whole genome shotgun (WGS) entry which is preliminary data.</text>
</comment>
<evidence type="ECO:0000313" key="2">
    <source>
        <dbReference type="Proteomes" id="UP000314294"/>
    </source>
</evidence>
<dbReference type="AlphaFoldDB" id="A0A4Z2G040"/>
<proteinExistence type="predicted"/>
<organism evidence="1 2">
    <name type="scientific">Liparis tanakae</name>
    <name type="common">Tanaka's snailfish</name>
    <dbReference type="NCBI Taxonomy" id="230148"/>
    <lineage>
        <taxon>Eukaryota</taxon>
        <taxon>Metazoa</taxon>
        <taxon>Chordata</taxon>
        <taxon>Craniata</taxon>
        <taxon>Vertebrata</taxon>
        <taxon>Euteleostomi</taxon>
        <taxon>Actinopterygii</taxon>
        <taxon>Neopterygii</taxon>
        <taxon>Teleostei</taxon>
        <taxon>Neoteleostei</taxon>
        <taxon>Acanthomorphata</taxon>
        <taxon>Eupercaria</taxon>
        <taxon>Perciformes</taxon>
        <taxon>Cottioidei</taxon>
        <taxon>Cottales</taxon>
        <taxon>Liparidae</taxon>
        <taxon>Liparis</taxon>
    </lineage>
</organism>
<accession>A0A4Z2G040</accession>
<reference evidence="1 2" key="1">
    <citation type="submission" date="2019-03" db="EMBL/GenBank/DDBJ databases">
        <title>First draft genome of Liparis tanakae, snailfish: a comprehensive survey of snailfish specific genes.</title>
        <authorList>
            <person name="Kim W."/>
            <person name="Song I."/>
            <person name="Jeong J.-H."/>
            <person name="Kim D."/>
            <person name="Kim S."/>
            <person name="Ryu S."/>
            <person name="Song J.Y."/>
            <person name="Lee S.K."/>
        </authorList>
    </citation>
    <scope>NUCLEOTIDE SEQUENCE [LARGE SCALE GENOMIC DNA]</scope>
    <source>
        <tissue evidence="1">Muscle</tissue>
    </source>
</reference>
<sequence>MTDGAASGGASLWDSCFSNAKHDRVFHLEPVELAALRLSCELRGDSEITTVVNMLEVKQKKVLTRLAIVFVLGDMPDTQINE</sequence>
<protein>
    <submittedName>
        <fullName evidence="1">Uncharacterized protein</fullName>
    </submittedName>
</protein>
<dbReference type="Proteomes" id="UP000314294">
    <property type="component" value="Unassembled WGS sequence"/>
</dbReference>
<name>A0A4Z2G040_9TELE</name>
<dbReference type="EMBL" id="SRLO01000766">
    <property type="protein sequence ID" value="TNN46948.1"/>
    <property type="molecule type" value="Genomic_DNA"/>
</dbReference>